<dbReference type="InterPro" id="IPR036724">
    <property type="entry name" value="Cobalamin-bd_sf"/>
</dbReference>
<feature type="domain" description="Methylmalonyl-CoA mutase alpha/beta chain catalytic" evidence="6">
    <location>
        <begin position="41"/>
        <end position="109"/>
    </location>
</feature>
<dbReference type="GO" id="GO:0046872">
    <property type="term" value="F:metal ion binding"/>
    <property type="evidence" value="ECO:0007669"/>
    <property type="project" value="InterPro"/>
</dbReference>
<evidence type="ECO:0000256" key="4">
    <source>
        <dbReference type="ARBA" id="ARBA00023235"/>
    </source>
</evidence>
<keyword evidence="8" id="KW-1185">Reference proteome</keyword>
<keyword evidence="5" id="KW-0170">Cobalt</keyword>
<keyword evidence="3" id="KW-0846">Cobalamin</keyword>
<dbReference type="SUPFAM" id="SSF51703">
    <property type="entry name" value="Cobalamin (vitamin B12)-dependent enzymes"/>
    <property type="match status" value="1"/>
</dbReference>
<dbReference type="KEGG" id="pbt:ING2E5B_1316"/>
<evidence type="ECO:0000256" key="1">
    <source>
        <dbReference type="ARBA" id="ARBA00001922"/>
    </source>
</evidence>
<dbReference type="GO" id="GO:0031419">
    <property type="term" value="F:cobalamin binding"/>
    <property type="evidence" value="ECO:0007669"/>
    <property type="project" value="UniProtKB-KW"/>
</dbReference>
<feature type="domain" description="Methylmalonyl-CoA mutase alpha/beta chain catalytic" evidence="6">
    <location>
        <begin position="121"/>
        <end position="467"/>
    </location>
</feature>
<dbReference type="PATRIC" id="fig|1562970.3.peg.1302"/>
<dbReference type="PANTHER" id="PTHR48101">
    <property type="entry name" value="METHYLMALONYL-COA MUTASE, MITOCHONDRIAL-RELATED"/>
    <property type="match status" value="1"/>
</dbReference>
<name>A0A098C0V9_9BACT</name>
<evidence type="ECO:0000256" key="3">
    <source>
        <dbReference type="ARBA" id="ARBA00022628"/>
    </source>
</evidence>
<dbReference type="AlphaFoldDB" id="A0A098C0V9"/>
<evidence type="ECO:0000313" key="8">
    <source>
        <dbReference type="Proteomes" id="UP000032417"/>
    </source>
</evidence>
<accession>A0A098C0V9</accession>
<dbReference type="EMBL" id="LN515532">
    <property type="protein sequence ID" value="CEA16066.1"/>
    <property type="molecule type" value="Genomic_DNA"/>
</dbReference>
<dbReference type="SUPFAM" id="SSF52242">
    <property type="entry name" value="Cobalamin (vitamin B12)-binding domain"/>
    <property type="match status" value="1"/>
</dbReference>
<dbReference type="Proteomes" id="UP000032417">
    <property type="component" value="Chromosome 1"/>
</dbReference>
<evidence type="ECO:0000313" key="7">
    <source>
        <dbReference type="EMBL" id="CEA16066.1"/>
    </source>
</evidence>
<evidence type="ECO:0000256" key="5">
    <source>
        <dbReference type="ARBA" id="ARBA00023285"/>
    </source>
</evidence>
<sequence>MSNQREKLFTDFPPVSTDEWIEVVTNDLKGADFQKKLVWRTKEGFNVKPFYRADDIDGFKALENLPGQFPYVRGTKKDNNWYVRQEIKVVDFADANKKALVLLEKGVNSFGFKLPKHQLSSENLAILLNGIAPDKVELNFSTCISKTIDLAKLVVDYIKGQNLDVMKCYGSVEFDPFRKILKKGIDEPEWVEKAVEIVKITSPLPRFRSIIVTGNMLNDAGAYSYQELGFSLSYGNQVLSKLIENGIEPSTAAKKIKFKFGVGSNYFMEIAKFRAARWLWAEVVNAYKPPCPHDCDNKADDGTCRCAAKMNVHAITSAFNQSLYDPYVNMLRSQTEAMSATLGSVDSLTVRPFDEAFEAPTEFAERIAVNQQLLLKEEAHFDKVTDPSSGSYYIETLTRSLAEQAWKLFIDTEEAGFYNSLKSGLVQDAINKTAEERFNALANRREILLGTNQYPNFNEIMSDKIDESATGSGCGCGNTQGSTPLKSLNKNRLADQFNELRLDTEKSGKRPKVFMLTIGNLAMRLARSQFSSNFFASAGYEIIDNLGFKTVEEGVKAAKEKGADVIVLCSSDDEYPQYAPETYEMLKDSNELLVVAGAPACMDELKAQGVEHFINVKSNVLETLKMFNDRLL</sequence>
<comment type="cofactor">
    <cofactor evidence="1">
        <name>adenosylcob(III)alamin</name>
        <dbReference type="ChEBI" id="CHEBI:18408"/>
    </cofactor>
</comment>
<comment type="similarity">
    <text evidence="2">Belongs to the methylmalonyl-CoA mutase family.</text>
</comment>
<dbReference type="PANTHER" id="PTHR48101:SF1">
    <property type="entry name" value="METHYLMALONYL-COA MUTASE, LARGE SUBUNIT"/>
    <property type="match status" value="1"/>
</dbReference>
<evidence type="ECO:0000259" key="6">
    <source>
        <dbReference type="Pfam" id="PF01642"/>
    </source>
</evidence>
<evidence type="ECO:0000256" key="2">
    <source>
        <dbReference type="ARBA" id="ARBA00008465"/>
    </source>
</evidence>
<keyword evidence="4" id="KW-0413">Isomerase</keyword>
<dbReference type="HOGENOM" id="CLU_009523_6_0_10"/>
<dbReference type="InterPro" id="IPR006099">
    <property type="entry name" value="MeMalonylCoA_mutase_a/b_cat"/>
</dbReference>
<organism evidence="7 8">
    <name type="scientific">Fermentimonas caenicola</name>
    <dbReference type="NCBI Taxonomy" id="1562970"/>
    <lineage>
        <taxon>Bacteria</taxon>
        <taxon>Pseudomonadati</taxon>
        <taxon>Bacteroidota</taxon>
        <taxon>Bacteroidia</taxon>
        <taxon>Bacteroidales</taxon>
        <taxon>Dysgonomonadaceae</taxon>
        <taxon>Fermentimonas</taxon>
    </lineage>
</organism>
<gene>
    <name evidence="7" type="ORF">ING2E5B_1316</name>
</gene>
<dbReference type="OrthoDB" id="9762378at2"/>
<dbReference type="GO" id="GO:0016866">
    <property type="term" value="F:intramolecular transferase activity"/>
    <property type="evidence" value="ECO:0007669"/>
    <property type="project" value="InterPro"/>
</dbReference>
<reference evidence="7 8" key="1">
    <citation type="submission" date="2014-08" db="EMBL/GenBank/DDBJ databases">
        <authorList>
            <person name="Wibberg D."/>
        </authorList>
    </citation>
    <scope>NUCLEOTIDE SEQUENCE [LARGE SCALE GENOMIC DNA]</scope>
    <source>
        <strain evidence="8">ING2-E5B</strain>
    </source>
</reference>
<dbReference type="STRING" id="1562970.ING2E5B_1316"/>
<dbReference type="CDD" id="cd03677">
    <property type="entry name" value="MM_CoA_mutase_beta"/>
    <property type="match status" value="1"/>
</dbReference>
<dbReference type="Pfam" id="PF01642">
    <property type="entry name" value="MM_CoA_mutase"/>
    <property type="match status" value="2"/>
</dbReference>
<dbReference type="Gene3D" id="3.20.20.240">
    <property type="entry name" value="Methylmalonyl-CoA mutase"/>
    <property type="match status" value="1"/>
</dbReference>
<protein>
    <submittedName>
        <fullName evidence="7">Methylmalonyl-CoA mutase small subunit</fullName>
    </submittedName>
</protein>
<dbReference type="InterPro" id="IPR016176">
    <property type="entry name" value="Cbl-dep_enz_cat"/>
</dbReference>
<dbReference type="Gene3D" id="3.40.50.280">
    <property type="entry name" value="Cobalamin-binding domain"/>
    <property type="match status" value="1"/>
</dbReference>
<proteinExistence type="inferred from homology"/>